<feature type="domain" description="Class III cytochrome C" evidence="6">
    <location>
        <begin position="113"/>
        <end position="185"/>
    </location>
</feature>
<evidence type="ECO:0000313" key="8">
    <source>
        <dbReference type="Proteomes" id="UP000181901"/>
    </source>
</evidence>
<dbReference type="Pfam" id="PF02085">
    <property type="entry name" value="Cytochrom_CIII"/>
    <property type="match status" value="2"/>
</dbReference>
<sequence length="246" mass="26210">MQKRYLPTTIVTGILFLVALGGYLAPAGSQGPPVRVLLENKGGKVILNHARHIDDMDGRCADCHHTSGEDPNPPACSSCHVAKFGKEFAAAHQETMDAKQCASCHHPGATIGKFAHDEHAEDYASGDCRTCHHGKDIEPEPQACSDCHTDGSDARPSLRDAAHTRCADCHDDLYKEGTAGCASCHEREAEPASEADYQACAGCHAAPADQLIPATMAAFHTQCQGCHEENGSGPFGDDACYQCHMK</sequence>
<dbReference type="Proteomes" id="UP000181901">
    <property type="component" value="Unassembled WGS sequence"/>
</dbReference>
<dbReference type="AlphaFoldDB" id="A0A1J5MZ81"/>
<evidence type="ECO:0000313" key="7">
    <source>
        <dbReference type="EMBL" id="OIQ51758.1"/>
    </source>
</evidence>
<evidence type="ECO:0000256" key="1">
    <source>
        <dbReference type="ARBA" id="ARBA00022448"/>
    </source>
</evidence>
<feature type="domain" description="Class III cytochrome C" evidence="6">
    <location>
        <begin position="40"/>
        <end position="106"/>
    </location>
</feature>
<organism evidence="7 8">
    <name type="scientific">Pseudodesulfovibrio hydrargyri</name>
    <dbReference type="NCBI Taxonomy" id="2125990"/>
    <lineage>
        <taxon>Bacteria</taxon>
        <taxon>Pseudomonadati</taxon>
        <taxon>Thermodesulfobacteriota</taxon>
        <taxon>Desulfovibrionia</taxon>
        <taxon>Desulfovibrionales</taxon>
        <taxon>Desulfovibrionaceae</taxon>
    </lineage>
</organism>
<dbReference type="RefSeq" id="WP_071543876.1">
    <property type="nucleotide sequence ID" value="NZ_LKAQ01000001.1"/>
</dbReference>
<gene>
    <name evidence="7" type="primary">hmcA_1</name>
    <name evidence="7" type="ORF">BerOc1_00215</name>
</gene>
<keyword evidence="2" id="KW-0349">Heme</keyword>
<dbReference type="GO" id="GO:0009055">
    <property type="term" value="F:electron transfer activity"/>
    <property type="evidence" value="ECO:0007669"/>
    <property type="project" value="InterPro"/>
</dbReference>
<name>A0A1J5MZ81_9BACT</name>
<keyword evidence="1" id="KW-0813">Transport</keyword>
<evidence type="ECO:0000256" key="5">
    <source>
        <dbReference type="ARBA" id="ARBA00023004"/>
    </source>
</evidence>
<dbReference type="GO" id="GO:0046872">
    <property type="term" value="F:metal ion binding"/>
    <property type="evidence" value="ECO:0007669"/>
    <property type="project" value="UniProtKB-KW"/>
</dbReference>
<comment type="caution">
    <text evidence="7">The sequence shown here is derived from an EMBL/GenBank/DDBJ whole genome shotgun (WGS) entry which is preliminary data.</text>
</comment>
<dbReference type="Gene3D" id="3.90.10.10">
    <property type="entry name" value="Cytochrome C3"/>
    <property type="match status" value="3"/>
</dbReference>
<dbReference type="OrthoDB" id="9807368at2"/>
<accession>A0A1J5MZ81</accession>
<keyword evidence="3" id="KW-0479">Metal-binding</keyword>
<evidence type="ECO:0000256" key="4">
    <source>
        <dbReference type="ARBA" id="ARBA00022982"/>
    </source>
</evidence>
<evidence type="ECO:0000259" key="6">
    <source>
        <dbReference type="Pfam" id="PF02085"/>
    </source>
</evidence>
<dbReference type="EMBL" id="LKAQ01000001">
    <property type="protein sequence ID" value="OIQ51758.1"/>
    <property type="molecule type" value="Genomic_DNA"/>
</dbReference>
<dbReference type="CDD" id="cd08168">
    <property type="entry name" value="Cytochrom_C3"/>
    <property type="match status" value="2"/>
</dbReference>
<keyword evidence="5" id="KW-0408">Iron</keyword>
<reference evidence="7 8" key="1">
    <citation type="submission" date="2015-09" db="EMBL/GenBank/DDBJ databases">
        <title>Genome of Desulfovibrio dechloracetivorans BerOc1, a mercury methylating strain isolated from highly hydrocarbons and metals contaminated coastal sediments.</title>
        <authorList>
            <person name="Goni Urriza M."/>
            <person name="Gassie C."/>
            <person name="Bouchez O."/>
            <person name="Klopp C."/>
            <person name="Ranchou-Peyruse A."/>
            <person name="Remy G."/>
        </authorList>
    </citation>
    <scope>NUCLEOTIDE SEQUENCE [LARGE SCALE GENOMIC DNA]</scope>
    <source>
        <strain evidence="7 8">BerOc1</strain>
    </source>
</reference>
<dbReference type="SUPFAM" id="SSF48695">
    <property type="entry name" value="Multiheme cytochromes"/>
    <property type="match status" value="1"/>
</dbReference>
<keyword evidence="4" id="KW-0249">Electron transport</keyword>
<protein>
    <submittedName>
        <fullName evidence="7">High-molecular-weight cytochrome c</fullName>
    </submittedName>
</protein>
<keyword evidence="8" id="KW-1185">Reference proteome</keyword>
<evidence type="ECO:0000256" key="3">
    <source>
        <dbReference type="ARBA" id="ARBA00022723"/>
    </source>
</evidence>
<evidence type="ECO:0000256" key="2">
    <source>
        <dbReference type="ARBA" id="ARBA00022617"/>
    </source>
</evidence>
<dbReference type="InterPro" id="IPR020942">
    <property type="entry name" value="Cyt_c_III_dom"/>
</dbReference>
<dbReference type="InterPro" id="IPR036280">
    <property type="entry name" value="Multihaem_cyt_sf"/>
</dbReference>
<proteinExistence type="predicted"/>
<dbReference type="GO" id="GO:0020037">
    <property type="term" value="F:heme binding"/>
    <property type="evidence" value="ECO:0007669"/>
    <property type="project" value="InterPro"/>
</dbReference>